<feature type="transmembrane region" description="Helical" evidence="1">
    <location>
        <begin position="374"/>
        <end position="394"/>
    </location>
</feature>
<name>A0A0E3PTH8_9EURY</name>
<dbReference type="AlphaFoldDB" id="A0A0E3PTH8"/>
<dbReference type="STRING" id="1434118.MSSAC_4197"/>
<feature type="transmembrane region" description="Helical" evidence="1">
    <location>
        <begin position="305"/>
        <end position="323"/>
    </location>
</feature>
<feature type="transmembrane region" description="Helical" evidence="1">
    <location>
        <begin position="486"/>
        <end position="506"/>
    </location>
</feature>
<feature type="transmembrane region" description="Helical" evidence="1">
    <location>
        <begin position="352"/>
        <end position="368"/>
    </location>
</feature>
<dbReference type="RefSeq" id="WP_197082092.1">
    <property type="nucleotide sequence ID" value="NZ_CP009508.1"/>
</dbReference>
<dbReference type="InterPro" id="IPR018701">
    <property type="entry name" value="DUF2206_membrane"/>
</dbReference>
<dbReference type="EMBL" id="CP009508">
    <property type="protein sequence ID" value="AKB38787.1"/>
    <property type="molecule type" value="Genomic_DNA"/>
</dbReference>
<feature type="transmembrane region" description="Helical" evidence="1">
    <location>
        <begin position="150"/>
        <end position="168"/>
    </location>
</feature>
<dbReference type="Proteomes" id="UP000033123">
    <property type="component" value="Chromosome"/>
</dbReference>
<feature type="transmembrane region" description="Helical" evidence="1">
    <location>
        <begin position="203"/>
        <end position="223"/>
    </location>
</feature>
<feature type="transmembrane region" description="Helical" evidence="1">
    <location>
        <begin position="12"/>
        <end position="37"/>
    </location>
</feature>
<evidence type="ECO:0008006" key="4">
    <source>
        <dbReference type="Google" id="ProtNLM"/>
    </source>
</evidence>
<dbReference type="GeneID" id="24873935"/>
<dbReference type="Pfam" id="PF09971">
    <property type="entry name" value="DUF2206"/>
    <property type="match status" value="1"/>
</dbReference>
<reference evidence="2 3" key="1">
    <citation type="submission" date="2014-07" db="EMBL/GenBank/DDBJ databases">
        <title>Methanogenic archaea and the global carbon cycle.</title>
        <authorList>
            <person name="Henriksen J.R."/>
            <person name="Luke J."/>
            <person name="Reinhart S."/>
            <person name="Benedict M.N."/>
            <person name="Youngblut N.D."/>
            <person name="Metcalf M.E."/>
            <person name="Whitaker R.J."/>
            <person name="Metcalf W.W."/>
        </authorList>
    </citation>
    <scope>NUCLEOTIDE SEQUENCE [LARGE SCALE GENOMIC DNA]</scope>
    <source>
        <strain evidence="2 3">C2J</strain>
    </source>
</reference>
<evidence type="ECO:0000313" key="3">
    <source>
        <dbReference type="Proteomes" id="UP000033123"/>
    </source>
</evidence>
<feature type="transmembrane region" description="Helical" evidence="1">
    <location>
        <begin position="415"/>
        <end position="436"/>
    </location>
</feature>
<accession>A0A0E3PTH8</accession>
<feature type="transmembrane region" description="Helical" evidence="1">
    <location>
        <begin position="542"/>
        <end position="561"/>
    </location>
</feature>
<feature type="transmembrane region" description="Helical" evidence="1">
    <location>
        <begin position="77"/>
        <end position="101"/>
    </location>
</feature>
<evidence type="ECO:0000256" key="1">
    <source>
        <dbReference type="SAM" id="Phobius"/>
    </source>
</evidence>
<feature type="transmembrane region" description="Helical" evidence="1">
    <location>
        <begin position="275"/>
        <end position="298"/>
    </location>
</feature>
<organism evidence="2 3">
    <name type="scientific">Methanosarcina siciliae C2J</name>
    <dbReference type="NCBI Taxonomy" id="1434118"/>
    <lineage>
        <taxon>Archaea</taxon>
        <taxon>Methanobacteriati</taxon>
        <taxon>Methanobacteriota</taxon>
        <taxon>Stenosarchaea group</taxon>
        <taxon>Methanomicrobia</taxon>
        <taxon>Methanosarcinales</taxon>
        <taxon>Methanosarcinaceae</taxon>
        <taxon>Methanosarcina</taxon>
    </lineage>
</organism>
<feature type="transmembrane region" description="Helical" evidence="1">
    <location>
        <begin position="107"/>
        <end position="130"/>
    </location>
</feature>
<dbReference type="HOGENOM" id="CLU_023226_0_0_2"/>
<sequence length="744" mass="85269">MKLDNPLQMNDWAINKFILVVLSVQLMLFGTVSMDIIGLNIPLLRQIIGFIYLTFLPGILILRILKLHHLGNIRTILYSIGLSLSVLFFIGFFMNMLYPLFGIFKPITLFPLFSTISGVVLILVILSYFIDRDDLNQAYFDVKTLLSTRVLFLLLLPFLSVLGTHLVNYYSNNLLLMIMLFSIFFVVLVVGIDKFIPSDLYPLTVWIIALSLILHKSLISPYINVLDVITEYRTANIVIQNSFWDYTIDGGSNSVLSCVILTPIYYYICNTDITWIYKIIFPIIYSFLAIGAYLLFYIESKSDKIAFFSSIFLISVTPFFAKIPFIPKQSIAEIFLILVFLILVDKRKSVKESLLLVIFSICLVISHYGTSYLFLFSLIFLFVYMSLFGSVNSIKSFLISNYNSKYTNLYYEKSTSFISFNFMLLYVVFAVGWYMYVSNSSIFDFAINMGNDAIHNISQDFFNPQYSRGLNRLDKFPSPLHRLGTLFYILTQFLIFIGLFETVILNKKRFDKFYTGMSVYFFLLLVLSLAKTKFSAMDPGRLFQLSLIILAPYCIIGFFSFQNFFSKKCSNYLKVSATNFKLLSIFFAIFLLFNTGVIYEITKDQPSSISISQESITKYGDIDAVASFYGSIIVTENVFSGEWLGKNMNPNKKVYRGDFVQSYPSLYLFGNLNLSNIETFSDETKSIAPGYIQLSYANIIGGIGSKWYNPLQQRAAYSFNDTLFLFNNKNKLYDNGGSYILFGS</sequence>
<keyword evidence="1" id="KW-1133">Transmembrane helix</keyword>
<dbReference type="PATRIC" id="fig|1434118.4.peg.5378"/>
<keyword evidence="1" id="KW-0812">Transmembrane</keyword>
<feature type="transmembrane region" description="Helical" evidence="1">
    <location>
        <begin position="174"/>
        <end position="191"/>
    </location>
</feature>
<keyword evidence="1" id="KW-0472">Membrane</keyword>
<feature type="transmembrane region" description="Helical" evidence="1">
    <location>
        <begin position="513"/>
        <end position="530"/>
    </location>
</feature>
<feature type="transmembrane region" description="Helical" evidence="1">
    <location>
        <begin position="43"/>
        <end position="65"/>
    </location>
</feature>
<gene>
    <name evidence="2" type="ORF">MSSAC_4197</name>
</gene>
<evidence type="ECO:0000313" key="2">
    <source>
        <dbReference type="EMBL" id="AKB38787.1"/>
    </source>
</evidence>
<dbReference type="KEGG" id="msj:MSSAC_4197"/>
<proteinExistence type="predicted"/>
<protein>
    <recommendedName>
        <fullName evidence="4">DUF2206 domain-containing protein</fullName>
    </recommendedName>
</protein>
<feature type="transmembrane region" description="Helical" evidence="1">
    <location>
        <begin position="582"/>
        <end position="599"/>
    </location>
</feature>